<sequence length="57" mass="6385">MENKEQYGEFTRKVMLGVKKAQAKMIREKIMKGESIVVADADGQITTISAQELAKNK</sequence>
<dbReference type="Proteomes" id="UP000771736">
    <property type="component" value="Unassembled WGS sequence"/>
</dbReference>
<comment type="caution">
    <text evidence="1">The sequence shown here is derived from an EMBL/GenBank/DDBJ whole genome shotgun (WGS) entry which is preliminary data.</text>
</comment>
<keyword evidence="1" id="KW-0808">Transferase</keyword>
<evidence type="ECO:0000313" key="2">
    <source>
        <dbReference type="Proteomes" id="UP000771736"/>
    </source>
</evidence>
<keyword evidence="1" id="KW-0418">Kinase</keyword>
<protein>
    <submittedName>
        <fullName evidence="1">Histidine kinase</fullName>
    </submittedName>
</protein>
<evidence type="ECO:0000313" key="1">
    <source>
        <dbReference type="EMBL" id="MBF1383652.1"/>
    </source>
</evidence>
<dbReference type="EMBL" id="JABZSJ010000005">
    <property type="protein sequence ID" value="MBF1383652.1"/>
    <property type="molecule type" value="Genomic_DNA"/>
</dbReference>
<name>A0A930N0H8_9BACT</name>
<dbReference type="AlphaFoldDB" id="A0A930N0H8"/>
<dbReference type="RefSeq" id="WP_273158410.1">
    <property type="nucleotide sequence ID" value="NZ_CALCFI010000092.1"/>
</dbReference>
<gene>
    <name evidence="1" type="ORF">HXN26_02150</name>
</gene>
<reference evidence="1" key="1">
    <citation type="submission" date="2020-04" db="EMBL/GenBank/DDBJ databases">
        <title>Deep metagenomics examines the oral microbiome during advanced dental caries in children, revealing novel taxa and co-occurrences with host molecules.</title>
        <authorList>
            <person name="Baker J.L."/>
            <person name="Morton J.T."/>
            <person name="Dinis M."/>
            <person name="Alvarez R."/>
            <person name="Tran N.C."/>
            <person name="Knight R."/>
            <person name="Edlund A."/>
        </authorList>
    </citation>
    <scope>NUCLEOTIDE SEQUENCE</scope>
    <source>
        <strain evidence="1">JCVI_44_bin.5</strain>
    </source>
</reference>
<dbReference type="GO" id="GO:0016301">
    <property type="term" value="F:kinase activity"/>
    <property type="evidence" value="ECO:0007669"/>
    <property type="project" value="UniProtKB-KW"/>
</dbReference>
<accession>A0A930N0H8</accession>
<organism evidence="1 2">
    <name type="scientific">Prevotella aurantiaca</name>
    <dbReference type="NCBI Taxonomy" id="596085"/>
    <lineage>
        <taxon>Bacteria</taxon>
        <taxon>Pseudomonadati</taxon>
        <taxon>Bacteroidota</taxon>
        <taxon>Bacteroidia</taxon>
        <taxon>Bacteroidales</taxon>
        <taxon>Prevotellaceae</taxon>
        <taxon>Prevotella</taxon>
    </lineage>
</organism>
<proteinExistence type="predicted"/>